<evidence type="ECO:0000313" key="2">
    <source>
        <dbReference type="EMBL" id="QHU79565.1"/>
    </source>
</evidence>
<evidence type="ECO:0000313" key="1">
    <source>
        <dbReference type="EMBL" id="QHU79559.1"/>
    </source>
</evidence>
<accession>A0A6C0M8J0</accession>
<gene>
    <name evidence="1" type="primary">mp</name>
</gene>
<organism evidence="1">
    <name type="scientific">Opuntia virus 1</name>
    <dbReference type="NCBI Taxonomy" id="2706523"/>
    <lineage>
        <taxon>Viruses</taxon>
        <taxon>Monodnaviria</taxon>
        <taxon>Shotokuvirae</taxon>
        <taxon>Cressdnaviricota</taxon>
        <taxon>Repensiviricetes</taxon>
        <taxon>Geplafuvirales</taxon>
        <taxon>Geminiviridae</taxon>
        <taxon>Opunvirus</taxon>
        <taxon>Opunvirus opuntiae</taxon>
    </lineage>
</organism>
<reference evidence="1" key="1">
    <citation type="submission" date="2019-06" db="EMBL/GenBank/DDBJ databases">
        <title>Novel geminivirus infecting Cactaceae plants in Arizona.</title>
        <authorList>
            <person name="Fontenele R.S."/>
            <person name="Schmidlin K."/>
            <person name="Majure L."/>
            <person name="Salywon A."/>
            <person name="Kraberger S."/>
            <person name="Wojciechowski M."/>
            <person name="Cobb I."/>
            <person name="Varsani A."/>
        </authorList>
    </citation>
    <scope>NUCLEOTIDE SEQUENCE</scope>
    <source>
        <strain evidence="1">LCM_91_1</strain>
        <strain evidence="2">LCM_91_2</strain>
    </source>
</reference>
<name>A0A6C0M8J0_9GEMI</name>
<protein>
    <submittedName>
        <fullName evidence="1">Putative movement protein</fullName>
    </submittedName>
</protein>
<dbReference type="EMBL" id="MN100018">
    <property type="protein sequence ID" value="QHU79565.1"/>
    <property type="molecule type" value="Genomic_DNA"/>
</dbReference>
<dbReference type="EMBL" id="MN100017">
    <property type="protein sequence ID" value="QHU79559.1"/>
    <property type="molecule type" value="Genomic_DNA"/>
</dbReference>
<proteinExistence type="predicted"/>
<sequence length="102" mass="11714">MESSDLGQLTRLVYKYSFRGLLKELTTEALSSPYLWEDFWHAVRYTEAEICRSFVSFRRHQEECQKEVGVFYTKKTEWPGEVDPTVKETAPVAEGAQAAGDS</sequence>